<dbReference type="Gene3D" id="3.30.420.40">
    <property type="match status" value="2"/>
</dbReference>
<dbReference type="PANTHER" id="PTHR42742">
    <property type="entry name" value="TRANSCRIPTIONAL REPRESSOR MPRA"/>
    <property type="match status" value="1"/>
</dbReference>
<dbReference type="SUPFAM" id="SSF53067">
    <property type="entry name" value="Actin-like ATPase domain"/>
    <property type="match status" value="1"/>
</dbReference>
<keyword evidence="4" id="KW-0460">Magnesium</keyword>
<evidence type="ECO:0000313" key="8">
    <source>
        <dbReference type="Proteomes" id="UP001597283"/>
    </source>
</evidence>
<dbReference type="InterPro" id="IPR051804">
    <property type="entry name" value="Carb_Metab_Reg_Kinase/Isom"/>
</dbReference>
<evidence type="ECO:0000256" key="6">
    <source>
        <dbReference type="ARBA" id="ARBA00048451"/>
    </source>
</evidence>
<evidence type="ECO:0000256" key="4">
    <source>
        <dbReference type="ARBA" id="ARBA00022842"/>
    </source>
</evidence>
<keyword evidence="8" id="KW-1185">Reference proteome</keyword>
<evidence type="ECO:0000256" key="5">
    <source>
        <dbReference type="ARBA" id="ARBA00038887"/>
    </source>
</evidence>
<dbReference type="InterPro" id="IPR000600">
    <property type="entry name" value="ROK"/>
</dbReference>
<dbReference type="InterPro" id="IPR049874">
    <property type="entry name" value="ROK_cs"/>
</dbReference>
<keyword evidence="3" id="KW-0862">Zinc</keyword>
<dbReference type="EC" id="2.7.1.4" evidence="5"/>
<evidence type="ECO:0000256" key="1">
    <source>
        <dbReference type="ARBA" id="ARBA00001946"/>
    </source>
</evidence>
<sequence length="289" mass="29604">MIAGLELGGTKCVALLGDGPNRIIERVGVPTTTPEETVGALEQALDGWQFDRIGIASFGPIDLTPNTAAYGSIAGTTKPGWSGTALHARFAGRYGKPCAIETDVVGAALAEGQWGAAQGMADHIYITIGTGVGIGAVVNGRPAGGVAHGEAGHMRIKRATGDDFAGWCHFHGDCVEGLVSGPALALRTGIKGADIPHDHPVWDHAAHDIAMLLHNLVITLAPERIALGGGIPSARPELFPMIRVKLAESLAGYGMFGRYASELDTRLGPPGLGDMAGPLGAIAVGMTAA</sequence>
<dbReference type="InterPro" id="IPR043129">
    <property type="entry name" value="ATPase_NBD"/>
</dbReference>
<dbReference type="EMBL" id="JBHUFC010000003">
    <property type="protein sequence ID" value="MFD1788012.1"/>
    <property type="molecule type" value="Genomic_DNA"/>
</dbReference>
<accession>A0ABW4NCY9</accession>
<keyword evidence="2" id="KW-0479">Metal-binding</keyword>
<proteinExistence type="predicted"/>
<evidence type="ECO:0000313" key="7">
    <source>
        <dbReference type="EMBL" id="MFD1788012.1"/>
    </source>
</evidence>
<dbReference type="PROSITE" id="PS01125">
    <property type="entry name" value="ROK"/>
    <property type="match status" value="1"/>
</dbReference>
<dbReference type="RefSeq" id="WP_380940365.1">
    <property type="nucleotide sequence ID" value="NZ_JBHUFC010000003.1"/>
</dbReference>
<dbReference type="Pfam" id="PF00480">
    <property type="entry name" value="ROK"/>
    <property type="match status" value="1"/>
</dbReference>
<comment type="catalytic activity">
    <reaction evidence="6">
        <text>D-fructose + ATP = D-fructose 6-phosphate + ADP + H(+)</text>
        <dbReference type="Rhea" id="RHEA:16125"/>
        <dbReference type="ChEBI" id="CHEBI:15378"/>
        <dbReference type="ChEBI" id="CHEBI:30616"/>
        <dbReference type="ChEBI" id="CHEBI:37721"/>
        <dbReference type="ChEBI" id="CHEBI:61527"/>
        <dbReference type="ChEBI" id="CHEBI:456216"/>
        <dbReference type="EC" id="2.7.1.4"/>
    </reaction>
</comment>
<organism evidence="7 8">
    <name type="scientific">Sphingomonas floccifaciens</name>
    <dbReference type="NCBI Taxonomy" id="1844115"/>
    <lineage>
        <taxon>Bacteria</taxon>
        <taxon>Pseudomonadati</taxon>
        <taxon>Pseudomonadota</taxon>
        <taxon>Alphaproteobacteria</taxon>
        <taxon>Sphingomonadales</taxon>
        <taxon>Sphingomonadaceae</taxon>
        <taxon>Sphingomonas</taxon>
    </lineage>
</organism>
<dbReference type="Proteomes" id="UP001597283">
    <property type="component" value="Unassembled WGS sequence"/>
</dbReference>
<protein>
    <recommendedName>
        <fullName evidence="5">fructokinase</fullName>
        <ecNumber evidence="5">2.7.1.4</ecNumber>
    </recommendedName>
</protein>
<dbReference type="PANTHER" id="PTHR42742:SF3">
    <property type="entry name" value="FRUCTOKINASE"/>
    <property type="match status" value="1"/>
</dbReference>
<evidence type="ECO:0000256" key="2">
    <source>
        <dbReference type="ARBA" id="ARBA00022723"/>
    </source>
</evidence>
<dbReference type="CDD" id="cd24067">
    <property type="entry name" value="ASKHA_NBD_ROK_BsFRK-like"/>
    <property type="match status" value="1"/>
</dbReference>
<comment type="cofactor">
    <cofactor evidence="1">
        <name>Mg(2+)</name>
        <dbReference type="ChEBI" id="CHEBI:18420"/>
    </cofactor>
</comment>
<gene>
    <name evidence="7" type="ORF">ACFSC3_10535</name>
</gene>
<reference evidence="8" key="1">
    <citation type="journal article" date="2019" name="Int. J. Syst. Evol. Microbiol.">
        <title>The Global Catalogue of Microorganisms (GCM) 10K type strain sequencing project: providing services to taxonomists for standard genome sequencing and annotation.</title>
        <authorList>
            <consortium name="The Broad Institute Genomics Platform"/>
            <consortium name="The Broad Institute Genome Sequencing Center for Infectious Disease"/>
            <person name="Wu L."/>
            <person name="Ma J."/>
        </authorList>
    </citation>
    <scope>NUCLEOTIDE SEQUENCE [LARGE SCALE GENOMIC DNA]</scope>
    <source>
        <strain evidence="8">Q85</strain>
    </source>
</reference>
<name>A0ABW4NCY9_9SPHN</name>
<comment type="caution">
    <text evidence="7">The sequence shown here is derived from an EMBL/GenBank/DDBJ whole genome shotgun (WGS) entry which is preliminary data.</text>
</comment>
<evidence type="ECO:0000256" key="3">
    <source>
        <dbReference type="ARBA" id="ARBA00022833"/>
    </source>
</evidence>